<evidence type="ECO:0000313" key="1">
    <source>
        <dbReference type="EMBL" id="KAF2895291.1"/>
    </source>
</evidence>
<dbReference type="AlphaFoldDB" id="A0A8K0GDR4"/>
<dbReference type="InterPro" id="IPR013083">
    <property type="entry name" value="Znf_RING/FYVE/PHD"/>
</dbReference>
<keyword evidence="2" id="KW-1185">Reference proteome</keyword>
<dbReference type="InterPro" id="IPR011011">
    <property type="entry name" value="Znf_FYVE_PHD"/>
</dbReference>
<organism evidence="1 2">
    <name type="scientific">Ignelater luminosus</name>
    <name type="common">Cucubano</name>
    <name type="synonym">Pyrophorus luminosus</name>
    <dbReference type="NCBI Taxonomy" id="2038154"/>
    <lineage>
        <taxon>Eukaryota</taxon>
        <taxon>Metazoa</taxon>
        <taxon>Ecdysozoa</taxon>
        <taxon>Arthropoda</taxon>
        <taxon>Hexapoda</taxon>
        <taxon>Insecta</taxon>
        <taxon>Pterygota</taxon>
        <taxon>Neoptera</taxon>
        <taxon>Endopterygota</taxon>
        <taxon>Coleoptera</taxon>
        <taxon>Polyphaga</taxon>
        <taxon>Elateriformia</taxon>
        <taxon>Elateroidea</taxon>
        <taxon>Elateridae</taxon>
        <taxon>Agrypninae</taxon>
        <taxon>Pyrophorini</taxon>
        <taxon>Ignelater</taxon>
    </lineage>
</organism>
<dbReference type="Gene3D" id="3.30.40.10">
    <property type="entry name" value="Zinc/RING finger domain, C3HC4 (zinc finger)"/>
    <property type="match status" value="1"/>
</dbReference>
<comment type="caution">
    <text evidence="1">The sequence shown here is derived from an EMBL/GenBank/DDBJ whole genome shotgun (WGS) entry which is preliminary data.</text>
</comment>
<sequence length="136" mass="15562">MVRKYKRKTESQSCSLENMEQVVRAVISGSIEYKWGSNQFQVLQTTLERYVIKKPADPDYAVQSSISRAQWAEKATPLPSSLSKSDEPVEEDECMYCHDYSEKGWIRCSSCTKWAHNSSAGIKEEDEEAVHICVFL</sequence>
<gene>
    <name evidence="1" type="ORF">ILUMI_10887</name>
</gene>
<accession>A0A8K0GDR4</accession>
<evidence type="ECO:0000313" key="2">
    <source>
        <dbReference type="Proteomes" id="UP000801492"/>
    </source>
</evidence>
<dbReference type="SUPFAM" id="SSF57903">
    <property type="entry name" value="FYVE/PHD zinc finger"/>
    <property type="match status" value="1"/>
</dbReference>
<dbReference type="Proteomes" id="UP000801492">
    <property type="component" value="Unassembled WGS sequence"/>
</dbReference>
<proteinExistence type="predicted"/>
<dbReference type="EMBL" id="VTPC01006062">
    <property type="protein sequence ID" value="KAF2895291.1"/>
    <property type="molecule type" value="Genomic_DNA"/>
</dbReference>
<dbReference type="OrthoDB" id="6783564at2759"/>
<protein>
    <submittedName>
        <fullName evidence="1">Uncharacterized protein</fullName>
    </submittedName>
</protein>
<name>A0A8K0GDR4_IGNLU</name>
<reference evidence="1" key="1">
    <citation type="submission" date="2019-08" db="EMBL/GenBank/DDBJ databases">
        <title>The genome of the North American firefly Photinus pyralis.</title>
        <authorList>
            <consortium name="Photinus pyralis genome working group"/>
            <person name="Fallon T.R."/>
            <person name="Sander Lower S.E."/>
            <person name="Weng J.-K."/>
        </authorList>
    </citation>
    <scope>NUCLEOTIDE SEQUENCE</scope>
    <source>
        <strain evidence="1">TRF0915ILg1</strain>
        <tissue evidence="1">Whole body</tissue>
    </source>
</reference>